<gene>
    <name evidence="1" type="ORF">ACFO0B_10490</name>
</gene>
<dbReference type="Proteomes" id="UP001595696">
    <property type="component" value="Unassembled WGS sequence"/>
</dbReference>
<dbReference type="Gene3D" id="3.20.20.30">
    <property type="entry name" value="Luciferase-like domain"/>
    <property type="match status" value="1"/>
</dbReference>
<organism evidence="1 2">
    <name type="scientific">Nocardia jiangsuensis</name>
    <dbReference type="NCBI Taxonomy" id="1691563"/>
    <lineage>
        <taxon>Bacteria</taxon>
        <taxon>Bacillati</taxon>
        <taxon>Actinomycetota</taxon>
        <taxon>Actinomycetes</taxon>
        <taxon>Mycobacteriales</taxon>
        <taxon>Nocardiaceae</taxon>
        <taxon>Nocardia</taxon>
    </lineage>
</organism>
<evidence type="ECO:0000313" key="1">
    <source>
        <dbReference type="EMBL" id="MFC3962413.1"/>
    </source>
</evidence>
<evidence type="ECO:0008006" key="3">
    <source>
        <dbReference type="Google" id="ProtNLM"/>
    </source>
</evidence>
<reference evidence="2" key="1">
    <citation type="journal article" date="2019" name="Int. J. Syst. Evol. Microbiol.">
        <title>The Global Catalogue of Microorganisms (GCM) 10K type strain sequencing project: providing services to taxonomists for standard genome sequencing and annotation.</title>
        <authorList>
            <consortium name="The Broad Institute Genomics Platform"/>
            <consortium name="The Broad Institute Genome Sequencing Center for Infectious Disease"/>
            <person name="Wu L."/>
            <person name="Ma J."/>
        </authorList>
    </citation>
    <scope>NUCLEOTIDE SEQUENCE [LARGE SCALE GENOMIC DNA]</scope>
    <source>
        <strain evidence="2">CGMCC 4.7330</strain>
    </source>
</reference>
<keyword evidence="2" id="KW-1185">Reference proteome</keyword>
<dbReference type="RefSeq" id="WP_378612187.1">
    <property type="nucleotide sequence ID" value="NZ_JBHSAX010000009.1"/>
</dbReference>
<dbReference type="EMBL" id="JBHSAX010000009">
    <property type="protein sequence ID" value="MFC3962413.1"/>
    <property type="molecule type" value="Genomic_DNA"/>
</dbReference>
<dbReference type="InterPro" id="IPR036661">
    <property type="entry name" value="Luciferase-like_sf"/>
</dbReference>
<sequence length="112" mass="12343">MRSPQFHPEAPPIIQGGAFVRQDRFATMRKPREVSEAKKLSLREVVVDQFERGPLAGTPEQVAQQIDDFVQNDGSDGFILGSHPMPTGLDEFVDDNLGLPDLRNADRVAADA</sequence>
<dbReference type="SUPFAM" id="SSF51679">
    <property type="entry name" value="Bacterial luciferase-like"/>
    <property type="match status" value="1"/>
</dbReference>
<proteinExistence type="predicted"/>
<evidence type="ECO:0000313" key="2">
    <source>
        <dbReference type="Proteomes" id="UP001595696"/>
    </source>
</evidence>
<accession>A0ABV8DQQ5</accession>
<name>A0ABV8DQQ5_9NOCA</name>
<protein>
    <recommendedName>
        <fullName evidence="3">Luciferase-like monooxygenase</fullName>
    </recommendedName>
</protein>
<comment type="caution">
    <text evidence="1">The sequence shown here is derived from an EMBL/GenBank/DDBJ whole genome shotgun (WGS) entry which is preliminary data.</text>
</comment>